<gene>
    <name evidence="2" type="ordered locus">MexAM1_META2p0639</name>
</gene>
<keyword evidence="1" id="KW-0732">Signal</keyword>
<protein>
    <submittedName>
        <fullName evidence="2">Uncharacterized protein</fullName>
    </submittedName>
</protein>
<geneLocation type="plasmid" evidence="2 3">
    <name>megaplasmid</name>
</geneLocation>
<feature type="chain" id="PRO_5002948323" evidence="1">
    <location>
        <begin position="40"/>
        <end position="123"/>
    </location>
</feature>
<dbReference type="AlphaFoldDB" id="C5B4V3"/>
<keyword evidence="2" id="KW-0614">Plasmid</keyword>
<dbReference type="HOGENOM" id="CLU_2012577_0_0_5"/>
<name>C5B4V3_METEA</name>
<evidence type="ECO:0000256" key="1">
    <source>
        <dbReference type="SAM" id="SignalP"/>
    </source>
</evidence>
<organism evidence="2 3">
    <name type="scientific">Methylorubrum extorquens (strain ATCC 14718 / DSM 1338 / JCM 2805 / NCIMB 9133 / AM1)</name>
    <name type="common">Methylobacterium extorquens</name>
    <dbReference type="NCBI Taxonomy" id="272630"/>
    <lineage>
        <taxon>Bacteria</taxon>
        <taxon>Pseudomonadati</taxon>
        <taxon>Pseudomonadota</taxon>
        <taxon>Alphaproteobacteria</taxon>
        <taxon>Hyphomicrobiales</taxon>
        <taxon>Methylobacteriaceae</taxon>
        <taxon>Methylorubrum</taxon>
    </lineage>
</organism>
<evidence type="ECO:0000313" key="3">
    <source>
        <dbReference type="Proteomes" id="UP000009081"/>
    </source>
</evidence>
<evidence type="ECO:0000313" key="2">
    <source>
        <dbReference type="EMBL" id="ACS43485.1"/>
    </source>
</evidence>
<feature type="signal peptide" evidence="1">
    <location>
        <begin position="1"/>
        <end position="39"/>
    </location>
</feature>
<reference evidence="2 3" key="1">
    <citation type="journal article" date="2009" name="PLoS ONE">
        <title>Methylobacterium genome sequences: a reference blueprint to investigate microbial metabolism of C1 compounds from natural and industrial sources.</title>
        <authorList>
            <person name="Vuilleumier S."/>
            <person name="Chistoserdova L."/>
            <person name="Lee M.-C."/>
            <person name="Bringel F."/>
            <person name="Lajus A."/>
            <person name="Zhou Y."/>
            <person name="Gourion B."/>
            <person name="Barbe V."/>
            <person name="Chang J."/>
            <person name="Cruveiller S."/>
            <person name="Dossat C."/>
            <person name="Gillett W."/>
            <person name="Gruffaz C."/>
            <person name="Haugen E."/>
            <person name="Hourcade E."/>
            <person name="Levy R."/>
            <person name="Mangenot S."/>
            <person name="Muller E."/>
            <person name="Nadalig T."/>
            <person name="Pagni M."/>
            <person name="Penny C."/>
            <person name="Peyraud R."/>
            <person name="Robinson D.G."/>
            <person name="Roche D."/>
            <person name="Rouy Z."/>
            <person name="Saenampechek C."/>
            <person name="Salvignol G."/>
            <person name="Vallenet D."/>
            <person name="Wu Z."/>
            <person name="Marx C.J."/>
            <person name="Vorholt J.A."/>
            <person name="Olson M.V."/>
            <person name="Kaul R."/>
            <person name="Weissenbach J."/>
            <person name="Medigue C."/>
            <person name="Lidstrom M.E."/>
        </authorList>
    </citation>
    <scope>NUCLEOTIDE SEQUENCE [LARGE SCALE GENOMIC DNA]</scope>
    <source>
        <strain evidence="3">ATCC 14718 / DSM 1338 / JCM 2805 / NCIMB 9133 / AM1</strain>
    </source>
</reference>
<accession>C5B4V3</accession>
<dbReference type="Proteomes" id="UP000009081">
    <property type="component" value="Plasmid megaplasmid"/>
</dbReference>
<keyword evidence="3" id="KW-1185">Reference proteome</keyword>
<dbReference type="EMBL" id="CP001511">
    <property type="protein sequence ID" value="ACS43485.1"/>
    <property type="molecule type" value="Genomic_DNA"/>
</dbReference>
<proteinExistence type="predicted"/>
<dbReference type="KEGG" id="mea:Mex_2p0639"/>
<sequence length="123" mass="13468">MDLRVRRAFRRPASLTAATSMRNSTVLLLALFATFPASAAGRPIDGRWGGGPATCSMPFSIQGSTYAAPGGRTQRIRKVEPSGGWWRVELVDRSAFVLMDVKPNSMTWHSPASGDIFELRRCP</sequence>